<evidence type="ECO:0000313" key="1">
    <source>
        <dbReference type="EMBL" id="KAI0060764.1"/>
    </source>
</evidence>
<accession>A0ACB8SWK6</accession>
<dbReference type="EMBL" id="MU277217">
    <property type="protein sequence ID" value="KAI0060764.1"/>
    <property type="molecule type" value="Genomic_DNA"/>
</dbReference>
<protein>
    <submittedName>
        <fullName evidence="1">Uncharacterized protein</fullName>
    </submittedName>
</protein>
<dbReference type="Proteomes" id="UP000814140">
    <property type="component" value="Unassembled WGS sequence"/>
</dbReference>
<sequence>MALNAICSVTLEGGATSEFLPVTLHRMTAPLNLVSAQYDPLVRPSLAPFLPESVPERPPSCLPPPGTAQLHCHAGKSIGDGHSSIILALNDVELDGAPPDERFVPRLVVKIARSNRLAALARNAWFYDEMECLQGSSIARCYGWFETELFPNQIVPAWSDHPAEETGDYDNALDHDATVHPDQLKRTACRDVISILVLERLGDRLPPGPHSKEDRKDILSLYEDASHLGVGIAHDVRRHNILELPMRSRTF</sequence>
<evidence type="ECO:0000313" key="2">
    <source>
        <dbReference type="Proteomes" id="UP000814140"/>
    </source>
</evidence>
<reference evidence="1" key="1">
    <citation type="submission" date="2021-03" db="EMBL/GenBank/DDBJ databases">
        <authorList>
            <consortium name="DOE Joint Genome Institute"/>
            <person name="Ahrendt S."/>
            <person name="Looney B.P."/>
            <person name="Miyauchi S."/>
            <person name="Morin E."/>
            <person name="Drula E."/>
            <person name="Courty P.E."/>
            <person name="Chicoki N."/>
            <person name="Fauchery L."/>
            <person name="Kohler A."/>
            <person name="Kuo A."/>
            <person name="Labutti K."/>
            <person name="Pangilinan J."/>
            <person name="Lipzen A."/>
            <person name="Riley R."/>
            <person name="Andreopoulos W."/>
            <person name="He G."/>
            <person name="Johnson J."/>
            <person name="Barry K.W."/>
            <person name="Grigoriev I.V."/>
            <person name="Nagy L."/>
            <person name="Hibbett D."/>
            <person name="Henrissat B."/>
            <person name="Matheny P.B."/>
            <person name="Labbe J."/>
            <person name="Martin F."/>
        </authorList>
    </citation>
    <scope>NUCLEOTIDE SEQUENCE</scope>
    <source>
        <strain evidence="1">HHB10654</strain>
    </source>
</reference>
<gene>
    <name evidence="1" type="ORF">BV25DRAFT_1900967</name>
</gene>
<proteinExistence type="predicted"/>
<keyword evidence="2" id="KW-1185">Reference proteome</keyword>
<name>A0ACB8SWK6_9AGAM</name>
<organism evidence="1 2">
    <name type="scientific">Artomyces pyxidatus</name>
    <dbReference type="NCBI Taxonomy" id="48021"/>
    <lineage>
        <taxon>Eukaryota</taxon>
        <taxon>Fungi</taxon>
        <taxon>Dikarya</taxon>
        <taxon>Basidiomycota</taxon>
        <taxon>Agaricomycotina</taxon>
        <taxon>Agaricomycetes</taxon>
        <taxon>Russulales</taxon>
        <taxon>Auriscalpiaceae</taxon>
        <taxon>Artomyces</taxon>
    </lineage>
</organism>
<comment type="caution">
    <text evidence="1">The sequence shown here is derived from an EMBL/GenBank/DDBJ whole genome shotgun (WGS) entry which is preliminary data.</text>
</comment>
<reference evidence="1" key="2">
    <citation type="journal article" date="2022" name="New Phytol.">
        <title>Evolutionary transition to the ectomycorrhizal habit in the genomes of a hyperdiverse lineage of mushroom-forming fungi.</title>
        <authorList>
            <person name="Looney B."/>
            <person name="Miyauchi S."/>
            <person name="Morin E."/>
            <person name="Drula E."/>
            <person name="Courty P.E."/>
            <person name="Kohler A."/>
            <person name="Kuo A."/>
            <person name="LaButti K."/>
            <person name="Pangilinan J."/>
            <person name="Lipzen A."/>
            <person name="Riley R."/>
            <person name="Andreopoulos W."/>
            <person name="He G."/>
            <person name="Johnson J."/>
            <person name="Nolan M."/>
            <person name="Tritt A."/>
            <person name="Barry K.W."/>
            <person name="Grigoriev I.V."/>
            <person name="Nagy L.G."/>
            <person name="Hibbett D."/>
            <person name="Henrissat B."/>
            <person name="Matheny P.B."/>
            <person name="Labbe J."/>
            <person name="Martin F.M."/>
        </authorList>
    </citation>
    <scope>NUCLEOTIDE SEQUENCE</scope>
    <source>
        <strain evidence="1">HHB10654</strain>
    </source>
</reference>